<evidence type="ECO:0000313" key="2">
    <source>
        <dbReference type="Proteomes" id="UP000557739"/>
    </source>
</evidence>
<dbReference type="RefSeq" id="WP_184030909.1">
    <property type="nucleotide sequence ID" value="NZ_JACIJJ010000007.1"/>
</dbReference>
<dbReference type="EMBL" id="JACIJJ010000007">
    <property type="protein sequence ID" value="MBB5700016.1"/>
    <property type="molecule type" value="Genomic_DNA"/>
</dbReference>
<evidence type="ECO:0000313" key="1">
    <source>
        <dbReference type="EMBL" id="MBB5700016.1"/>
    </source>
</evidence>
<sequence>MEPTLGNIFIALVDEADVFDPVLHARNDFDLVDARPRWTETDFWSIECEVVTTPGGVFSPGGRRKVFISEMVAGVVQLSFIGRIEGWPIGPAGRTVTLTVMCKPALTYTEQGQVASSAEQIEIAALAGINDDPWWLFSDPTDKRTADLVLASRSALLHWGRSDLPPVLVDLIEGSGFIDIGSGFVEGSLEFEQPAQPISRVDVTIKAEWQQSFPVVANLANALGNEGYFGTISSPDWGDFPKVGESIGDWTVIQSSVEPRSPPAGVNELSRVFTGVAGGNRSLDAAKARTPTQLRFRRMFFDVDLLATTVLTANRRESVTFSLVWEGQEIAGYQGTTETVELECRNLRRDLVSGTPPAWVAGVAVGAGQRCEFDGAIWVCTAAHITGASLYSDFGKWAPLLLDYSPSGGPAMGIFFGATQQLTVTTPQGNIQTVTRSPTPGVRAIRYGMLQARAKLISGVRIIRASFDVPWEDVRTITGRERMRIADDSIPGGSMVGKVVAIEADLVRGVARITIAAAPGTQRLEPAIFPPSYAVRPLTTMGIVAASVDKPYNVQEQLLTQYELPAQYDLARMAEQMQTSFTLEMAPTSGTPDFEVTRHLGEYPFSTDRMVDLNP</sequence>
<keyword evidence="2" id="KW-1185">Reference proteome</keyword>
<comment type="caution">
    <text evidence="1">The sequence shown here is derived from an EMBL/GenBank/DDBJ whole genome shotgun (WGS) entry which is preliminary data.</text>
</comment>
<accession>A0A7W9AT14</accession>
<dbReference type="Proteomes" id="UP000557739">
    <property type="component" value="Unassembled WGS sequence"/>
</dbReference>
<proteinExistence type="predicted"/>
<reference evidence="1 2" key="1">
    <citation type="submission" date="2020-08" db="EMBL/GenBank/DDBJ databases">
        <title>Genomic Encyclopedia of Type Strains, Phase IV (KMG-IV): sequencing the most valuable type-strain genomes for metagenomic binning, comparative biology and taxonomic classification.</title>
        <authorList>
            <person name="Goeker M."/>
        </authorList>
    </citation>
    <scope>NUCLEOTIDE SEQUENCE [LARGE SCALE GENOMIC DNA]</scope>
    <source>
        <strain evidence="1 2">DSM 27244</strain>
    </source>
</reference>
<protein>
    <submittedName>
        <fullName evidence="1">Uncharacterized protein</fullName>
    </submittedName>
</protein>
<name>A0A7W9AT14_9SPHN</name>
<dbReference type="AlphaFoldDB" id="A0A7W9AT14"/>
<gene>
    <name evidence="1" type="ORF">FHR19_003396</name>
</gene>
<organism evidence="1 2">
    <name type="scientific">Sphingomonas yantingensis</name>
    <dbReference type="NCBI Taxonomy" id="1241761"/>
    <lineage>
        <taxon>Bacteria</taxon>
        <taxon>Pseudomonadati</taxon>
        <taxon>Pseudomonadota</taxon>
        <taxon>Alphaproteobacteria</taxon>
        <taxon>Sphingomonadales</taxon>
        <taxon>Sphingomonadaceae</taxon>
        <taxon>Sphingomonas</taxon>
    </lineage>
</organism>